<evidence type="ECO:0000259" key="2">
    <source>
        <dbReference type="Pfam" id="PF23658"/>
    </source>
</evidence>
<reference evidence="3" key="1">
    <citation type="journal article" date="2021" name="Nat. Commun.">
        <title>Genetic determinants of endophytism in the Arabidopsis root mycobiome.</title>
        <authorList>
            <person name="Mesny F."/>
            <person name="Miyauchi S."/>
            <person name="Thiergart T."/>
            <person name="Pickel B."/>
            <person name="Atanasova L."/>
            <person name="Karlsson M."/>
            <person name="Huettel B."/>
            <person name="Barry K.W."/>
            <person name="Haridas S."/>
            <person name="Chen C."/>
            <person name="Bauer D."/>
            <person name="Andreopoulos W."/>
            <person name="Pangilinan J."/>
            <person name="LaButti K."/>
            <person name="Riley R."/>
            <person name="Lipzen A."/>
            <person name="Clum A."/>
            <person name="Drula E."/>
            <person name="Henrissat B."/>
            <person name="Kohler A."/>
            <person name="Grigoriev I.V."/>
            <person name="Martin F.M."/>
            <person name="Hacquard S."/>
        </authorList>
    </citation>
    <scope>NUCLEOTIDE SEQUENCE</scope>
    <source>
        <strain evidence="3">MPI-SDFR-AT-0120</strain>
    </source>
</reference>
<dbReference type="PANTHER" id="PTHR37049:SF4">
    <property type="entry name" value="RHODANESE DOMAIN-CONTAINING PROTEIN"/>
    <property type="match status" value="1"/>
</dbReference>
<name>A0A8K0QW86_9PLEO</name>
<feature type="domain" description="CPAF-like PDZ" evidence="2">
    <location>
        <begin position="168"/>
        <end position="259"/>
    </location>
</feature>
<gene>
    <name evidence="3" type="ORF">FB567DRAFT_608836</name>
</gene>
<dbReference type="AlphaFoldDB" id="A0A8K0QW86"/>
<evidence type="ECO:0000313" key="3">
    <source>
        <dbReference type="EMBL" id="KAH7076163.1"/>
    </source>
</evidence>
<comment type="caution">
    <text evidence="3">The sequence shown here is derived from an EMBL/GenBank/DDBJ whole genome shotgun (WGS) entry which is preliminary data.</text>
</comment>
<organism evidence="3 4">
    <name type="scientific">Paraphoma chrysanthemicola</name>
    <dbReference type="NCBI Taxonomy" id="798071"/>
    <lineage>
        <taxon>Eukaryota</taxon>
        <taxon>Fungi</taxon>
        <taxon>Dikarya</taxon>
        <taxon>Ascomycota</taxon>
        <taxon>Pezizomycotina</taxon>
        <taxon>Dothideomycetes</taxon>
        <taxon>Pleosporomycetidae</taxon>
        <taxon>Pleosporales</taxon>
        <taxon>Pleosporineae</taxon>
        <taxon>Phaeosphaeriaceae</taxon>
        <taxon>Paraphoma</taxon>
    </lineage>
</organism>
<dbReference type="InterPro" id="IPR056186">
    <property type="entry name" value="PDZ_CPAF-rel"/>
</dbReference>
<feature type="chain" id="PRO_5035472753" description="CPAF-like PDZ domain-containing protein" evidence="1">
    <location>
        <begin position="17"/>
        <end position="278"/>
    </location>
</feature>
<dbReference type="InterPro" id="IPR052766">
    <property type="entry name" value="S41A_metabolite_peptidase"/>
</dbReference>
<keyword evidence="4" id="KW-1185">Reference proteome</keyword>
<dbReference type="OrthoDB" id="27214at2759"/>
<sequence>MRLFLLYALTSSIAQARRPEPLHVLPIPERLPASASLFRRQQSVEPCTQISAAWASQRTNATLIIVPAELAYECLQSVPVDVDGDLQEIEELKEYLQYQSTLAYLKAGVPGQIEPFDVIRSLDQIANGVRNGSYASDYEVQLSIRALLDRAGDFHLYYIPDLTTIFSFRRREGSLISLSSDALQVPQLFPRNDMLRQDTTGFTPSAVLSINGRNASEYVESFSSGTNFHNADARYNNALSNPVRAAFRGFDDGFFRSSYMSLKDTPIHLTRALARQPI</sequence>
<dbReference type="Pfam" id="PF23658">
    <property type="entry name" value="PDZ_CPAF_rel"/>
    <property type="match status" value="1"/>
</dbReference>
<proteinExistence type="predicted"/>
<dbReference type="Proteomes" id="UP000813461">
    <property type="component" value="Unassembled WGS sequence"/>
</dbReference>
<feature type="signal peptide" evidence="1">
    <location>
        <begin position="1"/>
        <end position="16"/>
    </location>
</feature>
<dbReference type="PANTHER" id="PTHR37049">
    <property type="entry name" value="PEPTIDASE S41 FAMILY PROTEIN"/>
    <property type="match status" value="1"/>
</dbReference>
<evidence type="ECO:0000256" key="1">
    <source>
        <dbReference type="SAM" id="SignalP"/>
    </source>
</evidence>
<accession>A0A8K0QW86</accession>
<protein>
    <recommendedName>
        <fullName evidence="2">CPAF-like PDZ domain-containing protein</fullName>
    </recommendedName>
</protein>
<dbReference type="EMBL" id="JAGMVJ010000019">
    <property type="protein sequence ID" value="KAH7076163.1"/>
    <property type="molecule type" value="Genomic_DNA"/>
</dbReference>
<keyword evidence="1" id="KW-0732">Signal</keyword>
<evidence type="ECO:0000313" key="4">
    <source>
        <dbReference type="Proteomes" id="UP000813461"/>
    </source>
</evidence>